<evidence type="ECO:0000313" key="5">
    <source>
        <dbReference type="Proteomes" id="UP000008827"/>
    </source>
</evidence>
<gene>
    <name evidence="4" type="primary">LOC100808663</name>
    <name evidence="3" type="ORF">GLYMA_07G075400</name>
</gene>
<evidence type="ECO:0000259" key="2">
    <source>
        <dbReference type="Pfam" id="PF03061"/>
    </source>
</evidence>
<evidence type="ECO:0000313" key="4">
    <source>
        <dbReference type="EnsemblPlants" id="KRH48217"/>
    </source>
</evidence>
<dbReference type="AlphaFoldDB" id="I1KIF8"/>
<dbReference type="Gramene" id="KRH48217">
    <property type="protein sequence ID" value="KRH48217"/>
    <property type="gene ID" value="GLYMA_07G075400"/>
</dbReference>
<feature type="domain" description="Thioesterase" evidence="2">
    <location>
        <begin position="88"/>
        <end position="162"/>
    </location>
</feature>
<dbReference type="KEGG" id="gmx:100808663"/>
<dbReference type="EnsemblPlants" id="KRH48217">
    <property type="protein sequence ID" value="KRH48217"/>
    <property type="gene ID" value="GLYMA_07G075400"/>
</dbReference>
<dbReference type="GO" id="GO:0047617">
    <property type="term" value="F:fatty acyl-CoA hydrolase activity"/>
    <property type="evidence" value="ECO:0000318"/>
    <property type="project" value="GO_Central"/>
</dbReference>
<dbReference type="GeneID" id="100808663"/>
<dbReference type="STRING" id="3847.I1KIF8"/>
<dbReference type="InterPro" id="IPR029069">
    <property type="entry name" value="HotDog_dom_sf"/>
</dbReference>
<dbReference type="PANTHER" id="PTHR21660">
    <property type="entry name" value="THIOESTERASE SUPERFAMILY MEMBER-RELATED"/>
    <property type="match status" value="1"/>
</dbReference>
<evidence type="ECO:0000313" key="3">
    <source>
        <dbReference type="EMBL" id="KRH48217.1"/>
    </source>
</evidence>
<dbReference type="OrthoDB" id="46529at2759"/>
<organism evidence="3">
    <name type="scientific">Glycine max</name>
    <name type="common">Soybean</name>
    <name type="synonym">Glycine hispida</name>
    <dbReference type="NCBI Taxonomy" id="3847"/>
    <lineage>
        <taxon>Eukaryota</taxon>
        <taxon>Viridiplantae</taxon>
        <taxon>Streptophyta</taxon>
        <taxon>Embryophyta</taxon>
        <taxon>Tracheophyta</taxon>
        <taxon>Spermatophyta</taxon>
        <taxon>Magnoliopsida</taxon>
        <taxon>eudicotyledons</taxon>
        <taxon>Gunneridae</taxon>
        <taxon>Pentapetalae</taxon>
        <taxon>rosids</taxon>
        <taxon>fabids</taxon>
        <taxon>Fabales</taxon>
        <taxon>Fabaceae</taxon>
        <taxon>Papilionoideae</taxon>
        <taxon>50 kb inversion clade</taxon>
        <taxon>NPAAA clade</taxon>
        <taxon>indigoferoid/millettioid clade</taxon>
        <taxon>Phaseoleae</taxon>
        <taxon>Glycine</taxon>
        <taxon>Glycine subgen. Soja</taxon>
    </lineage>
</organism>
<proteinExistence type="inferred from homology"/>
<dbReference type="EMBL" id="CM000840">
    <property type="protein sequence ID" value="KRH48217.1"/>
    <property type="molecule type" value="Genomic_DNA"/>
</dbReference>
<dbReference type="eggNOG" id="KOG3328">
    <property type="taxonomic scope" value="Eukaryota"/>
</dbReference>
<dbReference type="Pfam" id="PF03061">
    <property type="entry name" value="4HBT"/>
    <property type="match status" value="1"/>
</dbReference>
<dbReference type="Proteomes" id="UP000008827">
    <property type="component" value="Chromosome 7"/>
</dbReference>
<evidence type="ECO:0000256" key="1">
    <source>
        <dbReference type="ARBA" id="ARBA00008324"/>
    </source>
</evidence>
<sequence length="181" mass="19737">MAAKTSSETEKECSSSQSLKISKDLNFRRVSETLDLFRAMGTNIIAPENSNTHGFFDGFLRSFIKLDHIQRGRIACTLLVKGPICNGFGTLHGGAIGSFFVILSTACARTVTAENKELFLGEISMSYLSGTLIDEEVLVNASVVKSGRKLTVVALEFKLKKTGNLLYTTHATFYNMPVASL</sequence>
<dbReference type="PaxDb" id="3847-GLYMA07G08180.1"/>
<dbReference type="RefSeq" id="XP_003528875.1">
    <property type="nucleotide sequence ID" value="XM_003528827.5"/>
</dbReference>
<dbReference type="HOGENOM" id="CLU_089876_0_0_1"/>
<accession>I1KIF8</accession>
<comment type="similarity">
    <text evidence="1">Belongs to the thioesterase PaaI family.</text>
</comment>
<dbReference type="PANTHER" id="PTHR21660:SF12">
    <property type="entry name" value="OS07G0462700 PROTEIN"/>
    <property type="match status" value="1"/>
</dbReference>
<reference evidence="4" key="2">
    <citation type="submission" date="2018-02" db="UniProtKB">
        <authorList>
            <consortium name="EnsemblPlants"/>
        </authorList>
    </citation>
    <scope>IDENTIFICATION</scope>
    <source>
        <strain evidence="4">Williams 82</strain>
    </source>
</reference>
<dbReference type="InterPro" id="IPR006683">
    <property type="entry name" value="Thioestr_dom"/>
</dbReference>
<dbReference type="SUPFAM" id="SSF54637">
    <property type="entry name" value="Thioesterase/thiol ester dehydrase-isomerase"/>
    <property type="match status" value="1"/>
</dbReference>
<dbReference type="CDD" id="cd03443">
    <property type="entry name" value="PaaI_thioesterase"/>
    <property type="match status" value="1"/>
</dbReference>
<name>I1KIF8_SOYBN</name>
<dbReference type="SMR" id="I1KIF8"/>
<reference evidence="3" key="3">
    <citation type="submission" date="2018-07" db="EMBL/GenBank/DDBJ databases">
        <title>WGS assembly of Glycine max.</title>
        <authorList>
            <person name="Schmutz J."/>
            <person name="Cannon S."/>
            <person name="Schlueter J."/>
            <person name="Ma J."/>
            <person name="Mitros T."/>
            <person name="Nelson W."/>
            <person name="Hyten D."/>
            <person name="Song Q."/>
            <person name="Thelen J."/>
            <person name="Cheng J."/>
            <person name="Xu D."/>
            <person name="Hellsten U."/>
            <person name="May G."/>
            <person name="Yu Y."/>
            <person name="Sakurai T."/>
            <person name="Umezawa T."/>
            <person name="Bhattacharyya M."/>
            <person name="Sandhu D."/>
            <person name="Valliyodan B."/>
            <person name="Lindquist E."/>
            <person name="Peto M."/>
            <person name="Grant D."/>
            <person name="Shu S."/>
            <person name="Goodstein D."/>
            <person name="Barry K."/>
            <person name="Futrell-Griggs M."/>
            <person name="Abernathy B."/>
            <person name="Du J."/>
            <person name="Tian Z."/>
            <person name="Zhu L."/>
            <person name="Gill N."/>
            <person name="Joshi T."/>
            <person name="Libault M."/>
            <person name="Sethuraman A."/>
            <person name="Zhang X."/>
            <person name="Shinozaki K."/>
            <person name="Nguyen H."/>
            <person name="Wing R."/>
            <person name="Cregan P."/>
            <person name="Specht J."/>
            <person name="Grimwood J."/>
            <person name="Rokhsar D."/>
            <person name="Stacey G."/>
            <person name="Shoemaker R."/>
            <person name="Jackson S."/>
        </authorList>
    </citation>
    <scope>NUCLEOTIDE SEQUENCE</scope>
    <source>
        <tissue evidence="3">Callus</tissue>
    </source>
</reference>
<keyword evidence="5" id="KW-1185">Reference proteome</keyword>
<dbReference type="Gene3D" id="3.10.129.10">
    <property type="entry name" value="Hotdog Thioesterase"/>
    <property type="match status" value="1"/>
</dbReference>
<protein>
    <recommendedName>
        <fullName evidence="2">Thioesterase domain-containing protein</fullName>
    </recommendedName>
</protein>
<dbReference type="InterPro" id="IPR039298">
    <property type="entry name" value="ACOT13"/>
</dbReference>
<reference evidence="3 4" key="1">
    <citation type="journal article" date="2010" name="Nature">
        <title>Genome sequence of the palaeopolyploid soybean.</title>
        <authorList>
            <person name="Schmutz J."/>
            <person name="Cannon S.B."/>
            <person name="Schlueter J."/>
            <person name="Ma J."/>
            <person name="Mitros T."/>
            <person name="Nelson W."/>
            <person name="Hyten D.L."/>
            <person name="Song Q."/>
            <person name="Thelen J.J."/>
            <person name="Cheng J."/>
            <person name="Xu D."/>
            <person name="Hellsten U."/>
            <person name="May G.D."/>
            <person name="Yu Y."/>
            <person name="Sakurai T."/>
            <person name="Umezawa T."/>
            <person name="Bhattacharyya M.K."/>
            <person name="Sandhu D."/>
            <person name="Valliyodan B."/>
            <person name="Lindquist E."/>
            <person name="Peto M."/>
            <person name="Grant D."/>
            <person name="Shu S."/>
            <person name="Goodstein D."/>
            <person name="Barry K."/>
            <person name="Futrell-Griggs M."/>
            <person name="Abernathy B."/>
            <person name="Du J."/>
            <person name="Tian Z."/>
            <person name="Zhu L."/>
            <person name="Gill N."/>
            <person name="Joshi T."/>
            <person name="Libault M."/>
            <person name="Sethuraman A."/>
            <person name="Zhang X.-C."/>
            <person name="Shinozaki K."/>
            <person name="Nguyen H.T."/>
            <person name="Wing R.A."/>
            <person name="Cregan P."/>
            <person name="Specht J."/>
            <person name="Grimwood J."/>
            <person name="Rokhsar D."/>
            <person name="Stacey G."/>
            <person name="Shoemaker R.C."/>
            <person name="Jackson S.A."/>
        </authorList>
    </citation>
    <scope>NUCLEOTIDE SEQUENCE [LARGE SCALE GENOMIC DNA]</scope>
    <source>
        <strain evidence="4">cv. Williams 82</strain>
        <tissue evidence="3">Callus</tissue>
    </source>
</reference>